<comment type="similarity">
    <text evidence="4">Belongs to the flavin monoamine oxidase family.</text>
</comment>
<evidence type="ECO:0000313" key="6">
    <source>
        <dbReference type="EMBL" id="CAJ1932458.1"/>
    </source>
</evidence>
<comment type="caution">
    <text evidence="6">The sequence shown here is derived from an EMBL/GenBank/DDBJ whole genome shotgun (WGS) entry which is preliminary data.</text>
</comment>
<keyword evidence="7" id="KW-1185">Reference proteome</keyword>
<keyword evidence="4" id="KW-0274">FAD</keyword>
<evidence type="ECO:0000256" key="4">
    <source>
        <dbReference type="RuleBase" id="RU362067"/>
    </source>
</evidence>
<feature type="domain" description="Amine oxidase" evidence="5">
    <location>
        <begin position="37"/>
        <end position="478"/>
    </location>
</feature>
<feature type="binding site" evidence="3">
    <location>
        <position position="246"/>
    </location>
    <ligand>
        <name>FAD</name>
        <dbReference type="ChEBI" id="CHEBI:57692"/>
    </ligand>
</feature>
<dbReference type="Pfam" id="PF01593">
    <property type="entry name" value="Amino_oxidase"/>
    <property type="match status" value="1"/>
</dbReference>
<dbReference type="InterPro" id="IPR050281">
    <property type="entry name" value="Flavin_monoamine_oxidase"/>
</dbReference>
<gene>
    <name evidence="6" type="ORF">CYCCA115_LOCUS2846</name>
</gene>
<organism evidence="6 7">
    <name type="scientific">Cylindrotheca closterium</name>
    <dbReference type="NCBI Taxonomy" id="2856"/>
    <lineage>
        <taxon>Eukaryota</taxon>
        <taxon>Sar</taxon>
        <taxon>Stramenopiles</taxon>
        <taxon>Ochrophyta</taxon>
        <taxon>Bacillariophyta</taxon>
        <taxon>Bacillariophyceae</taxon>
        <taxon>Bacillariophycidae</taxon>
        <taxon>Bacillariales</taxon>
        <taxon>Bacillariaceae</taxon>
        <taxon>Cylindrotheca</taxon>
    </lineage>
</organism>
<accession>A0AAD2CFL7</accession>
<dbReference type="EMBL" id="CAKOGP040000224">
    <property type="protein sequence ID" value="CAJ1932458.1"/>
    <property type="molecule type" value="Genomic_DNA"/>
</dbReference>
<evidence type="ECO:0000259" key="5">
    <source>
        <dbReference type="Pfam" id="PF01593"/>
    </source>
</evidence>
<comment type="cofactor">
    <cofactor evidence="1 4">
        <name>FAD</name>
        <dbReference type="ChEBI" id="CHEBI:57692"/>
    </cofactor>
</comment>
<name>A0AAD2CFL7_9STRA</name>
<dbReference type="Gene3D" id="3.50.50.60">
    <property type="entry name" value="FAD/NAD(P)-binding domain"/>
    <property type="match status" value="1"/>
</dbReference>
<dbReference type="Proteomes" id="UP001295423">
    <property type="component" value="Unassembled WGS sequence"/>
</dbReference>
<proteinExistence type="inferred from homology"/>
<dbReference type="PRINTS" id="PR00757">
    <property type="entry name" value="AMINEOXDASEF"/>
</dbReference>
<dbReference type="PANTHER" id="PTHR10742:SF410">
    <property type="entry name" value="LYSINE-SPECIFIC HISTONE DEMETHYLASE 2"/>
    <property type="match status" value="1"/>
</dbReference>
<feature type="binding site" evidence="3">
    <location>
        <position position="362"/>
    </location>
    <ligand>
        <name>substrate</name>
    </ligand>
</feature>
<evidence type="ECO:0000313" key="7">
    <source>
        <dbReference type="Proteomes" id="UP001295423"/>
    </source>
</evidence>
<protein>
    <recommendedName>
        <fullName evidence="4">Amine oxidase</fullName>
        <ecNumber evidence="4">1.4.3.-</ecNumber>
    </recommendedName>
</protein>
<evidence type="ECO:0000256" key="2">
    <source>
        <dbReference type="ARBA" id="ARBA00023002"/>
    </source>
</evidence>
<feature type="binding site" evidence="3">
    <location>
        <begin position="57"/>
        <end position="58"/>
    </location>
    <ligand>
        <name>FAD</name>
        <dbReference type="ChEBI" id="CHEBI:57692"/>
    </ligand>
</feature>
<dbReference type="InterPro" id="IPR001613">
    <property type="entry name" value="Flavin_amine_oxidase"/>
</dbReference>
<evidence type="ECO:0000256" key="1">
    <source>
        <dbReference type="ARBA" id="ARBA00001974"/>
    </source>
</evidence>
<dbReference type="EC" id="1.4.3.-" evidence="4"/>
<dbReference type="SUPFAM" id="SSF54373">
    <property type="entry name" value="FAD-linked reductases, C-terminal domain"/>
    <property type="match status" value="1"/>
</dbReference>
<dbReference type="SUPFAM" id="SSF51905">
    <property type="entry name" value="FAD/NAD(P)-binding domain"/>
    <property type="match status" value="1"/>
</dbReference>
<dbReference type="Gene3D" id="3.90.660.10">
    <property type="match status" value="1"/>
</dbReference>
<dbReference type="PANTHER" id="PTHR10742">
    <property type="entry name" value="FLAVIN MONOAMINE OXIDASE"/>
    <property type="match status" value="1"/>
</dbReference>
<dbReference type="InterPro" id="IPR002937">
    <property type="entry name" value="Amino_oxidase"/>
</dbReference>
<dbReference type="GO" id="GO:0016491">
    <property type="term" value="F:oxidoreductase activity"/>
    <property type="evidence" value="ECO:0007669"/>
    <property type="project" value="UniProtKB-KW"/>
</dbReference>
<evidence type="ECO:0000256" key="3">
    <source>
        <dbReference type="PIRSR" id="PIRSR601613-1"/>
    </source>
</evidence>
<dbReference type="InterPro" id="IPR036188">
    <property type="entry name" value="FAD/NAD-bd_sf"/>
</dbReference>
<keyword evidence="4" id="KW-0285">Flavoprotein</keyword>
<sequence length="490" mass="55915">MRASKQSNQENDSNVANNGLEESETLFDAVIIGAGWAGLAAANLLAKRGVENIRILEAKGHIGGRAYTETHPWDGEEVQIDMGAMWLHGASKNILNKLALKYNVKTPLSTYDTIIYNHNGTSYDHDEVEEYREQLFEEGFFSVQAHRQETTDYDEPLQKSADMFLDQLGTQEEEKKLTKFFLRSGIEMEYSGLLKDHSLWWWNDDYDLGGSIDTDDYFVPQGHSSLSLPFASWLQENHKIQLNAPVTCIDYRDKNDIHVHYSAGKNESPVICRAKKVIVTVPLGVLKAERISFLPKLPRRTQKSIRRLGMGKMNKVFMFWSKEDVFWPHDTEVLGDIEERDSNFVFMNPRQHNGDLPLLFAFFQGSLADAAEEAFADIDPEEYETRIRDFAMESLRSMFGDEIPMPKKVVVTKWNVDEYTMGAYSFNKVKMGKLDRYFLSQPIGKDQVFFAGEATHERYFATTAGAFMTGRTAARKVLKSLKQQVETPVS</sequence>
<dbReference type="AlphaFoldDB" id="A0AAD2CFL7"/>
<keyword evidence="2 4" id="KW-0560">Oxidoreductase</keyword>
<reference evidence="6" key="1">
    <citation type="submission" date="2023-08" db="EMBL/GenBank/DDBJ databases">
        <authorList>
            <person name="Audoor S."/>
            <person name="Bilcke G."/>
        </authorList>
    </citation>
    <scope>NUCLEOTIDE SEQUENCE</scope>
</reference>